<dbReference type="InterPro" id="IPR011990">
    <property type="entry name" value="TPR-like_helical_dom_sf"/>
</dbReference>
<dbReference type="PANTHER" id="PTHR12894:SF49">
    <property type="entry name" value="VAM6_VPS39-LIKE PROTEIN"/>
    <property type="match status" value="1"/>
</dbReference>
<dbReference type="SUPFAM" id="SSF50978">
    <property type="entry name" value="WD40 repeat-like"/>
    <property type="match status" value="1"/>
</dbReference>
<dbReference type="PROSITE" id="PS50219">
    <property type="entry name" value="CNH"/>
    <property type="match status" value="1"/>
</dbReference>
<reference evidence="7 8" key="2">
    <citation type="journal article" date="2014" name="J. Gen. Appl. Microbiol.">
        <title>The early diverging ascomycetous budding yeast Saitoella complicata has three histone deacetylases belonging to the Clr6, Hos2, and Rpd3 lineages.</title>
        <authorList>
            <person name="Nishida H."/>
            <person name="Matsumoto T."/>
            <person name="Kondo S."/>
            <person name="Hamamoto M."/>
            <person name="Yoshikawa H."/>
        </authorList>
    </citation>
    <scope>NUCLEOTIDE SEQUENCE [LARGE SCALE GENOMIC DNA]</scope>
    <source>
        <strain evidence="7 8">NRRL Y-17804</strain>
    </source>
</reference>
<gene>
    <name evidence="7" type="ORF">G7K_0799-t1</name>
</gene>
<dbReference type="AlphaFoldDB" id="A0A0E9N9R7"/>
<evidence type="ECO:0000256" key="2">
    <source>
        <dbReference type="ARBA" id="ARBA00023136"/>
    </source>
</evidence>
<dbReference type="PANTHER" id="PTHR12894">
    <property type="entry name" value="CNH DOMAIN CONTAINING"/>
    <property type="match status" value="1"/>
</dbReference>
<dbReference type="GO" id="GO:0000329">
    <property type="term" value="C:fungal-type vacuole membrane"/>
    <property type="evidence" value="ECO:0007669"/>
    <property type="project" value="TreeGrafter"/>
</dbReference>
<comment type="caution">
    <text evidence="7">The sequence shown here is derived from an EMBL/GenBank/DDBJ whole genome shotgun (WGS) entry which is preliminary data.</text>
</comment>
<keyword evidence="8" id="KW-1185">Reference proteome</keyword>
<organism evidence="7 8">
    <name type="scientific">Saitoella complicata (strain BCRC 22490 / CBS 7301 / JCM 7358 / NBRC 10748 / NRRL Y-17804)</name>
    <dbReference type="NCBI Taxonomy" id="698492"/>
    <lineage>
        <taxon>Eukaryota</taxon>
        <taxon>Fungi</taxon>
        <taxon>Dikarya</taxon>
        <taxon>Ascomycota</taxon>
        <taxon>Taphrinomycotina</taxon>
        <taxon>Taphrinomycotina incertae sedis</taxon>
        <taxon>Saitoella</taxon>
    </lineage>
</organism>
<proteinExistence type="inferred from homology"/>
<evidence type="ECO:0000256" key="3">
    <source>
        <dbReference type="ARBA" id="ARBA00038201"/>
    </source>
</evidence>
<dbReference type="InterPro" id="IPR036322">
    <property type="entry name" value="WD40_repeat_dom_sf"/>
</dbReference>
<dbReference type="Pfam" id="PF00780">
    <property type="entry name" value="CNH"/>
    <property type="match status" value="1"/>
</dbReference>
<sequence length="1127" mass="125719">MLPQLRAFEPCAVVTESGKDKIAAVVAYDEKLLLATTRCVLRVYDVSEPDERDQVTVNLSQTIDKFAKKTITQLAYCSGPRILLALADYCVSVYDADSLSRTSQLTKTKNATTFAATSNIEHNEDDIPSLVTRIAVVVKRKLILYVWDESEFRETSELTLPESARTLTWISPTKICLGLSSDYCLADITTNEISAIFSPGAAAPGMGAISAGIGLMGGRTPRPMSVRLPGDEVLLARDTISGWLDNSGRLSRRKQVPWNGAPEEIGFVHPYLVALFSKYVQVRNVQTQTLLQTIEISGATTMTTGEMCYVASSTQVWRICPRNFDQQVGELVGMGMFDEAISLVKQLDVSQLEDKDSKLRAVRLLKADALFEKRRYDESMGIFSDQSAPPEMVLKLFPQSVAGDLGIEESDDEGDGSVNGNGEMTEMEKAMADTLSVRSSRAGHSRAPSNKDGPASDAGSMLTKHTETVSRPHKLSEVELKKATRALLHYLADSRRKLNRFIQEATASDEDASNLLSSSTGAETASILTVGSRVPEVHFASPTGEPASLEDLERDACLVDTALFRAYMLTSPSLVGSLVRLPNRCDPNVVRSMLEECGKVRELVDFLFAKKLHREALTLLQGIGKKGEDELLAGPESTIRYLQRLDKECLQLIFEFVKWPLEVDSKQSMEIFTEDTKEAESLPRDKVVDFLLTQSRVLAIQYLEHLIHGLSDGTPEFHNTLASLYFERMTKEDGVSEEDKAGLQTKFLEFLRWSQQYRPERVLSALPRDDPEFYEARAIVLSKLGQYQKALEIYVFKMKDYEKAEQYCIDIQATDAKTPSLFLTLLTLYLQPPAGESFQLNPALTLLTRQGRHLDSATAISLLPPTLPVADLHTFFRTRIRSENSALNSVRIIAALRKSSLLKTHEALIETRNVKAVVDEERMCPSCHKRLGMSVIAVFPEGSIVHYGCQGAWLRERGPKYLRACMRAVLSKSTPSAMSFHALSTLRRFSLTRGRRRHADCDNAGPSCSFILRHRPSEYFFLSLVTLHPSQHHDLLLIILLLLLVLHSTPIRLSLIDPHPLRQILIQPILHLRNRLKKPLQRRLLCFDVGSIDMVIGFWDGSVVFEGNGGGDGWCGVGGSEHWWWRV</sequence>
<dbReference type="GO" id="GO:0006886">
    <property type="term" value="P:intracellular protein transport"/>
    <property type="evidence" value="ECO:0007669"/>
    <property type="project" value="UniProtKB-UniRule"/>
</dbReference>
<dbReference type="InterPro" id="IPR019453">
    <property type="entry name" value="VPS39/TGFA1_Znf"/>
</dbReference>
<reference evidence="7 8" key="3">
    <citation type="journal article" date="2015" name="Genome Announc.">
        <title>Draft Genome Sequence of the Archiascomycetous Yeast Saitoella complicata.</title>
        <authorList>
            <person name="Yamauchi K."/>
            <person name="Kondo S."/>
            <person name="Hamamoto M."/>
            <person name="Takahashi Y."/>
            <person name="Ogura Y."/>
            <person name="Hayashi T."/>
            <person name="Nishida H."/>
        </authorList>
    </citation>
    <scope>NUCLEOTIDE SEQUENCE [LARGE SCALE GENOMIC DNA]</scope>
    <source>
        <strain evidence="7 8">NRRL Y-17804</strain>
    </source>
</reference>
<comment type="subcellular location">
    <subcellularLocation>
        <location evidence="1">Endomembrane system</location>
        <topology evidence="1">Peripheral membrane protein</topology>
    </subcellularLocation>
</comment>
<evidence type="ECO:0000313" key="7">
    <source>
        <dbReference type="EMBL" id="GAO46569.1"/>
    </source>
</evidence>
<accession>A0A0E9N9R7</accession>
<dbReference type="STRING" id="698492.A0A0E9N9R7"/>
<reference evidence="7 8" key="1">
    <citation type="journal article" date="2011" name="J. Gen. Appl. Microbiol.">
        <title>Draft genome sequencing of the enigmatic yeast Saitoella complicata.</title>
        <authorList>
            <person name="Nishida H."/>
            <person name="Hamamoto M."/>
            <person name="Sugiyama J."/>
        </authorList>
    </citation>
    <scope>NUCLEOTIDE SEQUENCE [LARGE SCALE GENOMIC DNA]</scope>
    <source>
        <strain evidence="7 8">NRRL Y-17804</strain>
    </source>
</reference>
<keyword evidence="2" id="KW-0472">Membrane</keyword>
<dbReference type="InterPro" id="IPR000547">
    <property type="entry name" value="Clathrin_H-chain/VPS_repeat"/>
</dbReference>
<evidence type="ECO:0000313" key="8">
    <source>
        <dbReference type="Proteomes" id="UP000033140"/>
    </source>
</evidence>
<dbReference type="EMBL" id="BACD03000004">
    <property type="protein sequence ID" value="GAO46569.1"/>
    <property type="molecule type" value="Genomic_DNA"/>
</dbReference>
<dbReference type="Pfam" id="PF10366">
    <property type="entry name" value="Vps39_1"/>
    <property type="match status" value="1"/>
</dbReference>
<feature type="repeat" description="CHCR" evidence="4">
    <location>
        <begin position="675"/>
        <end position="834"/>
    </location>
</feature>
<comment type="similarity">
    <text evidence="3">Belongs to the VAM6/VPS39 family.</text>
</comment>
<feature type="compositionally biased region" description="Basic and acidic residues" evidence="5">
    <location>
        <begin position="464"/>
        <end position="476"/>
    </location>
</feature>
<feature type="domain" description="CNH" evidence="6">
    <location>
        <begin position="19"/>
        <end position="309"/>
    </location>
</feature>
<dbReference type="InterPro" id="IPR001180">
    <property type="entry name" value="CNH_dom"/>
</dbReference>
<protein>
    <recommendedName>
        <fullName evidence="6">CNH domain-containing protein</fullName>
    </recommendedName>
</protein>
<dbReference type="GO" id="GO:0012505">
    <property type="term" value="C:endomembrane system"/>
    <property type="evidence" value="ECO:0007669"/>
    <property type="project" value="UniProtKB-SubCell"/>
</dbReference>
<dbReference type="Gene3D" id="1.25.40.10">
    <property type="entry name" value="Tetratricopeptide repeat domain"/>
    <property type="match status" value="1"/>
</dbReference>
<dbReference type="InterPro" id="IPR032914">
    <property type="entry name" value="Vam6/VPS39/TRAP1"/>
</dbReference>
<evidence type="ECO:0000256" key="4">
    <source>
        <dbReference type="PROSITE-ProRule" id="PRU01006"/>
    </source>
</evidence>
<dbReference type="GO" id="GO:0034058">
    <property type="term" value="P:endosomal vesicle fusion"/>
    <property type="evidence" value="ECO:0007669"/>
    <property type="project" value="TreeGrafter"/>
</dbReference>
<evidence type="ECO:0000259" key="6">
    <source>
        <dbReference type="PROSITE" id="PS50219"/>
    </source>
</evidence>
<dbReference type="GO" id="GO:0006914">
    <property type="term" value="P:autophagy"/>
    <property type="evidence" value="ECO:0007669"/>
    <property type="project" value="TreeGrafter"/>
</dbReference>
<dbReference type="Pfam" id="PF10367">
    <property type="entry name" value="zf-Vps39_C"/>
    <property type="match status" value="1"/>
</dbReference>
<feature type="region of interest" description="Disordered" evidence="5">
    <location>
        <begin position="431"/>
        <end position="476"/>
    </location>
</feature>
<dbReference type="OMA" id="EEYCNQV"/>
<evidence type="ECO:0000256" key="1">
    <source>
        <dbReference type="ARBA" id="ARBA00004184"/>
    </source>
</evidence>
<dbReference type="PROSITE" id="PS50236">
    <property type="entry name" value="CHCR"/>
    <property type="match status" value="1"/>
</dbReference>
<name>A0A0E9N9R7_SAICN</name>
<dbReference type="Proteomes" id="UP000033140">
    <property type="component" value="Unassembled WGS sequence"/>
</dbReference>
<evidence type="ECO:0000256" key="5">
    <source>
        <dbReference type="SAM" id="MobiDB-lite"/>
    </source>
</evidence>
<dbReference type="InterPro" id="IPR019452">
    <property type="entry name" value="VPS39/TGF_beta_rcpt-assoc_1"/>
</dbReference>